<dbReference type="SUPFAM" id="SSF54236">
    <property type="entry name" value="Ubiquitin-like"/>
    <property type="match status" value="1"/>
</dbReference>
<accession>A0AAV3AHY9</accession>
<dbReference type="Gene3D" id="3.10.20.90">
    <property type="entry name" value="Phosphatidylinositol 3-kinase Catalytic Subunit, Chain A, domain 1"/>
    <property type="match status" value="1"/>
</dbReference>
<dbReference type="InterPro" id="IPR029071">
    <property type="entry name" value="Ubiquitin-like_domsf"/>
</dbReference>
<dbReference type="InterPro" id="IPR033593">
    <property type="entry name" value="N-RASSF"/>
</dbReference>
<dbReference type="EMBL" id="DYDO01000002">
    <property type="protein sequence ID" value="DBA31034.1"/>
    <property type="molecule type" value="Genomic_DNA"/>
</dbReference>
<organism evidence="2 3">
    <name type="scientific">Pyxicephalus adspersus</name>
    <name type="common">African bullfrog</name>
    <dbReference type="NCBI Taxonomy" id="30357"/>
    <lineage>
        <taxon>Eukaryota</taxon>
        <taxon>Metazoa</taxon>
        <taxon>Chordata</taxon>
        <taxon>Craniata</taxon>
        <taxon>Vertebrata</taxon>
        <taxon>Euteleostomi</taxon>
        <taxon>Amphibia</taxon>
        <taxon>Batrachia</taxon>
        <taxon>Anura</taxon>
        <taxon>Neobatrachia</taxon>
        <taxon>Ranoidea</taxon>
        <taxon>Pyxicephalidae</taxon>
        <taxon>Pyxicephalinae</taxon>
        <taxon>Pyxicephalus</taxon>
    </lineage>
</organism>
<dbReference type="AlphaFoldDB" id="A0AAV3AHY9"/>
<dbReference type="InterPro" id="IPR000159">
    <property type="entry name" value="RA_dom"/>
</dbReference>
<reference evidence="2" key="1">
    <citation type="thesis" date="2020" institute="ProQuest LLC" country="789 East Eisenhower Parkway, Ann Arbor, MI, USA">
        <title>Comparative Genomics and Chromosome Evolution.</title>
        <authorList>
            <person name="Mudd A.B."/>
        </authorList>
    </citation>
    <scope>NUCLEOTIDE SEQUENCE</scope>
    <source>
        <strain evidence="2">1538</strain>
        <tissue evidence="2">Blood</tissue>
    </source>
</reference>
<dbReference type="Proteomes" id="UP001181693">
    <property type="component" value="Unassembled WGS sequence"/>
</dbReference>
<feature type="domain" description="Ras-associating" evidence="1">
    <location>
        <begin position="4"/>
        <end position="97"/>
    </location>
</feature>
<protein>
    <recommendedName>
        <fullName evidence="1">Ras-associating domain-containing protein</fullName>
    </recommendedName>
</protein>
<dbReference type="PANTHER" id="PTHR15286">
    <property type="entry name" value="RAS-ASSOCIATING DOMAIN CONTAINING PROTEIN"/>
    <property type="match status" value="1"/>
</dbReference>
<gene>
    <name evidence="2" type="ORF">GDO54_006949</name>
</gene>
<comment type="caution">
    <text evidence="2">The sequence shown here is derived from an EMBL/GenBank/DDBJ whole genome shotgun (WGS) entry which is preliminary data.</text>
</comment>
<dbReference type="PROSITE" id="PS50200">
    <property type="entry name" value="RA"/>
    <property type="match status" value="1"/>
</dbReference>
<name>A0AAV3AHY9_PYXAD</name>
<dbReference type="GO" id="GO:0007165">
    <property type="term" value="P:signal transduction"/>
    <property type="evidence" value="ECO:0007669"/>
    <property type="project" value="InterPro"/>
</dbReference>
<evidence type="ECO:0000313" key="3">
    <source>
        <dbReference type="Proteomes" id="UP001181693"/>
    </source>
</evidence>
<evidence type="ECO:0000259" key="1">
    <source>
        <dbReference type="PROSITE" id="PS50200"/>
    </source>
</evidence>
<keyword evidence="3" id="KW-1185">Reference proteome</keyword>
<evidence type="ECO:0000313" key="2">
    <source>
        <dbReference type="EMBL" id="DBA31034.1"/>
    </source>
</evidence>
<proteinExistence type="predicted"/>
<sequence length="390" mass="45255">MEPGSEHIVVWVGQEEKLIYGLTRDTSSADVVQALLEEQQQTIKGKSQLGNPKEYYITEKWRGFQCTLPPNTKMLKLWKSWGAEKVNVNFFLVKSELLQPCGIWNNAEYHKHTIYPHRSTASVIKSFPLNKQKSIVRKTFRKLSKMKKGMDLDQETKSINKLVQVIASQDLTIKKQINRMQELDEQFEEYKTYLQLDKEAIDEHSAHYSHLKDDMLKQQSCMSLLETENLKYNIDDTKSPYLHTEIFSNEIKQILPIPICQCEDSSAGEQNLKESWEMCMLQNLRQTVDETLQVGVKLHLLLSYIQEEINYHDSVLLRQKREHDLLKQELKLLNKSNSLETYNFQHPYSISSSEELRNITAAMSIMGIQNDTDSDTGISSIYSQSSDLVH</sequence>
<dbReference type="PANTHER" id="PTHR15286:SF10">
    <property type="entry name" value="RAS ASSOCIATION DOMAIN-CONTAINING PROTEIN 9"/>
    <property type="match status" value="1"/>
</dbReference>